<dbReference type="SMART" id="SM00028">
    <property type="entry name" value="TPR"/>
    <property type="match status" value="4"/>
</dbReference>
<dbReference type="PROSITE" id="PS50005">
    <property type="entry name" value="TPR"/>
    <property type="match status" value="2"/>
</dbReference>
<keyword evidence="5" id="KW-0808">Transferase</keyword>
<sequence length="617" mass="65007">MTAGAPAEALALYGAALERAPALAEAWFGLGGALVQLGRAREAEEACHRGLRHAPAHRVGLANLGVALSSQGRYGEAQGCFEAALGRDPGFVQAHTGLAHALLQQNQVAAAQARYEHALSLDPDMPDARTGLADLLNRTGRPTQACAVAAETLRRNPDHAPSRAALFDLLVRSTRFAEAEALFETWEGAPVSDPDAASQVLMGLNLLPGLAPERIAAAHRAWGAAQEAAAKAAPVRVAHGDRDPERRLRIGYVSADLHFHPVGRFLLPLLAAHDKRAVHVTCYSQSPGRDAVTGQIAACADLWRACQGMGTDELASLIASDGIDILVDLSGHTFRNRLDVLARRPAPVQVSWLGYLNTTGLAAIDYRITDPIADPPGAADALSAEALIRLPRFVCFAPPAEPPPVAEPPARAGRGAVLGVCNRAEKINPAIAGLWARVLAASPGSRLLVRTGNFADAELRRRVGRLLTEAGIPAERLDLAEDPPDYTAYLAAFAEIDILLDPTPYGGLTTTCEALWQGVPAVTLSGDRQAGRVVASALTAAGLPDLVATRPDEYVRIAAGLAGDVERLAALRRGMRERLRGSALCDARGFGAAVEAAYRTAWRRFCAGEGATALTVA</sequence>
<name>A0A0J6VSS4_9HYPH</name>
<reference evidence="10 11" key="1">
    <citation type="submission" date="2015-03" db="EMBL/GenBank/DDBJ databases">
        <title>Genome sequencing of Methylobacterium tarhaniae DSM 25844.</title>
        <authorList>
            <person name="Chaudhry V."/>
            <person name="Patil P.B."/>
        </authorList>
    </citation>
    <scope>NUCLEOTIDE SEQUENCE [LARGE SCALE GENOMIC DNA]</scope>
    <source>
        <strain evidence="10 11">DSM 25844</strain>
    </source>
</reference>
<keyword evidence="7 8" id="KW-0802">TPR repeat</keyword>
<dbReference type="EMBL" id="LABZ01000070">
    <property type="protein sequence ID" value="KMO42321.1"/>
    <property type="molecule type" value="Genomic_DNA"/>
</dbReference>
<dbReference type="Gene3D" id="1.25.40.10">
    <property type="entry name" value="Tetratricopeptide repeat domain"/>
    <property type="match status" value="1"/>
</dbReference>
<comment type="similarity">
    <text evidence="2">Belongs to the glycosyltransferase 41 family. O-GlcNAc transferase subfamily.</text>
</comment>
<dbReference type="Pfam" id="PF13176">
    <property type="entry name" value="TPR_7"/>
    <property type="match status" value="1"/>
</dbReference>
<evidence type="ECO:0000256" key="3">
    <source>
        <dbReference type="ARBA" id="ARBA00011970"/>
    </source>
</evidence>
<evidence type="ECO:0000256" key="8">
    <source>
        <dbReference type="PROSITE-ProRule" id="PRU00339"/>
    </source>
</evidence>
<dbReference type="InterPro" id="IPR029489">
    <property type="entry name" value="OGT/SEC/SPY_C"/>
</dbReference>
<dbReference type="Pfam" id="PF13844">
    <property type="entry name" value="Glyco_transf_41"/>
    <property type="match status" value="2"/>
</dbReference>
<evidence type="ECO:0000259" key="9">
    <source>
        <dbReference type="Pfam" id="PF13844"/>
    </source>
</evidence>
<dbReference type="GO" id="GO:0097363">
    <property type="term" value="F:protein O-acetylglucosaminyltransferase activity"/>
    <property type="evidence" value="ECO:0007669"/>
    <property type="project" value="UniProtKB-EC"/>
</dbReference>
<dbReference type="Gene3D" id="3.40.50.2000">
    <property type="entry name" value="Glycogen Phosphorylase B"/>
    <property type="match status" value="1"/>
</dbReference>
<evidence type="ECO:0000256" key="1">
    <source>
        <dbReference type="ARBA" id="ARBA00004922"/>
    </source>
</evidence>
<evidence type="ECO:0000256" key="7">
    <source>
        <dbReference type="ARBA" id="ARBA00022803"/>
    </source>
</evidence>
<dbReference type="Pfam" id="PF13432">
    <property type="entry name" value="TPR_16"/>
    <property type="match status" value="1"/>
</dbReference>
<feature type="domain" description="O-GlcNAc transferase C-terminal" evidence="9">
    <location>
        <begin position="421"/>
        <end position="590"/>
    </location>
</feature>
<feature type="repeat" description="TPR" evidence="8">
    <location>
        <begin position="24"/>
        <end position="57"/>
    </location>
</feature>
<dbReference type="InterPro" id="IPR019734">
    <property type="entry name" value="TPR_rpt"/>
</dbReference>
<evidence type="ECO:0000256" key="4">
    <source>
        <dbReference type="ARBA" id="ARBA00022676"/>
    </source>
</evidence>
<gene>
    <name evidence="10" type="ORF">VQ03_11135</name>
</gene>
<feature type="repeat" description="TPR" evidence="8">
    <location>
        <begin position="92"/>
        <end position="125"/>
    </location>
</feature>
<dbReference type="InterPro" id="IPR051939">
    <property type="entry name" value="Glycosyltr_41/O-GlcNAc_trsf"/>
</dbReference>
<dbReference type="PATRIC" id="fig|1187852.3.peg.6132"/>
<dbReference type="Pfam" id="PF14559">
    <property type="entry name" value="TPR_19"/>
    <property type="match status" value="1"/>
</dbReference>
<organism evidence="10 11">
    <name type="scientific">Methylobacterium tarhaniae</name>
    <dbReference type="NCBI Taxonomy" id="1187852"/>
    <lineage>
        <taxon>Bacteria</taxon>
        <taxon>Pseudomonadati</taxon>
        <taxon>Pseudomonadota</taxon>
        <taxon>Alphaproteobacteria</taxon>
        <taxon>Hyphomicrobiales</taxon>
        <taxon>Methylobacteriaceae</taxon>
        <taxon>Methylobacterium</taxon>
    </lineage>
</organism>
<evidence type="ECO:0000256" key="5">
    <source>
        <dbReference type="ARBA" id="ARBA00022679"/>
    </source>
</evidence>
<evidence type="ECO:0000256" key="6">
    <source>
        <dbReference type="ARBA" id="ARBA00022737"/>
    </source>
</evidence>
<dbReference type="SUPFAM" id="SSF48452">
    <property type="entry name" value="TPR-like"/>
    <property type="match status" value="1"/>
</dbReference>
<accession>A0A0J6VSS4</accession>
<evidence type="ECO:0000313" key="10">
    <source>
        <dbReference type="EMBL" id="KMO42321.1"/>
    </source>
</evidence>
<keyword evidence="4" id="KW-0328">Glycosyltransferase</keyword>
<dbReference type="InterPro" id="IPR011990">
    <property type="entry name" value="TPR-like_helical_dom_sf"/>
</dbReference>
<protein>
    <recommendedName>
        <fullName evidence="3">protein O-GlcNAc transferase</fullName>
        <ecNumber evidence="3">2.4.1.255</ecNumber>
    </recommendedName>
</protein>
<dbReference type="EC" id="2.4.1.255" evidence="3"/>
<dbReference type="PANTHER" id="PTHR44835">
    <property type="entry name" value="UDP-N-ACETYLGLUCOSAMINE--PEPTIDE N-ACETYLGLUCOSAMINYLTRANSFERASE SPINDLY-RELATED"/>
    <property type="match status" value="1"/>
</dbReference>
<evidence type="ECO:0000313" key="11">
    <source>
        <dbReference type="Proteomes" id="UP000036449"/>
    </source>
</evidence>
<keyword evidence="6" id="KW-0677">Repeat</keyword>
<evidence type="ECO:0000256" key="2">
    <source>
        <dbReference type="ARBA" id="ARBA00005386"/>
    </source>
</evidence>
<dbReference type="Proteomes" id="UP000036449">
    <property type="component" value="Unassembled WGS sequence"/>
</dbReference>
<feature type="domain" description="O-GlcNAc transferase C-terminal" evidence="9">
    <location>
        <begin position="215"/>
        <end position="383"/>
    </location>
</feature>
<keyword evidence="11" id="KW-1185">Reference proteome</keyword>
<dbReference type="Gene3D" id="3.40.50.11380">
    <property type="match status" value="1"/>
</dbReference>
<proteinExistence type="inferred from homology"/>
<dbReference type="PANTHER" id="PTHR44835:SF1">
    <property type="entry name" value="PROTEIN O-GLCNAC TRANSFERASE"/>
    <property type="match status" value="1"/>
</dbReference>
<dbReference type="AlphaFoldDB" id="A0A0J6VSS4"/>
<comment type="caution">
    <text evidence="10">The sequence shown here is derived from an EMBL/GenBank/DDBJ whole genome shotgun (WGS) entry which is preliminary data.</text>
</comment>
<comment type="pathway">
    <text evidence="1">Protein modification; protein glycosylation.</text>
</comment>